<dbReference type="STRING" id="1458461.BN1012_Phect14"/>
<dbReference type="Pfam" id="PF12796">
    <property type="entry name" value="Ank_2"/>
    <property type="match status" value="1"/>
</dbReference>
<dbReference type="PRINTS" id="PR01415">
    <property type="entry name" value="ANKYRIN"/>
</dbReference>
<organism evidence="5 6">
    <name type="scientific">Candidatus Phaeomarinibacter ectocarpi</name>
    <dbReference type="NCBI Taxonomy" id="1458461"/>
    <lineage>
        <taxon>Bacteria</taxon>
        <taxon>Pseudomonadati</taxon>
        <taxon>Pseudomonadota</taxon>
        <taxon>Alphaproteobacteria</taxon>
        <taxon>Hyphomicrobiales</taxon>
        <taxon>Parvibaculaceae</taxon>
        <taxon>Candidatus Phaeomarinibacter</taxon>
    </lineage>
</organism>
<accession>X5M5U0</accession>
<evidence type="ECO:0000256" key="4">
    <source>
        <dbReference type="SAM" id="SignalP"/>
    </source>
</evidence>
<evidence type="ECO:0000256" key="3">
    <source>
        <dbReference type="PROSITE-ProRule" id="PRU00023"/>
    </source>
</evidence>
<dbReference type="PROSITE" id="PS50297">
    <property type="entry name" value="ANK_REP_REGION"/>
    <property type="match status" value="3"/>
</dbReference>
<keyword evidence="1" id="KW-0677">Repeat</keyword>
<dbReference type="InterPro" id="IPR002110">
    <property type="entry name" value="Ankyrin_rpt"/>
</dbReference>
<dbReference type="KEGG" id="pect:BN1012_Phect14"/>
<feature type="repeat" description="ANK" evidence="3">
    <location>
        <begin position="123"/>
        <end position="155"/>
    </location>
</feature>
<dbReference type="SUPFAM" id="SSF48403">
    <property type="entry name" value="Ankyrin repeat"/>
    <property type="match status" value="1"/>
</dbReference>
<name>X5M5U0_9HYPH</name>
<sequence length="182" mass="19348">MLASLVLSVFVAFAATPASAQLVDENEMVVAIRSGDLAEVEEAFLAGLSANERSIKGVPALIEAVRTGKRDIVALMLERKARVNVPGRRDGLTALEEAARINRADLAQMLIDAGADVDKTGKNGQTPLMLAAKLGHTDVVEVLINADAYLNDTDPTGRTPLVLAQERRHRQTVELLVAAGAE</sequence>
<dbReference type="PANTHER" id="PTHR24171">
    <property type="entry name" value="ANKYRIN REPEAT DOMAIN-CONTAINING PROTEIN 39-RELATED"/>
    <property type="match status" value="1"/>
</dbReference>
<feature type="chain" id="PRO_5004958171" evidence="4">
    <location>
        <begin position="21"/>
        <end position="182"/>
    </location>
</feature>
<feature type="repeat" description="ANK" evidence="3">
    <location>
        <begin position="156"/>
        <end position="182"/>
    </location>
</feature>
<dbReference type="PROSITE" id="PS50088">
    <property type="entry name" value="ANK_REPEAT"/>
    <property type="match status" value="3"/>
</dbReference>
<dbReference type="EMBL" id="HG966617">
    <property type="protein sequence ID" value="CDO58228.1"/>
    <property type="molecule type" value="Genomic_DNA"/>
</dbReference>
<dbReference type="InterPro" id="IPR036770">
    <property type="entry name" value="Ankyrin_rpt-contain_sf"/>
</dbReference>
<dbReference type="HOGENOM" id="CLU_000134_18_0_5"/>
<evidence type="ECO:0000313" key="6">
    <source>
        <dbReference type="Proteomes" id="UP000032160"/>
    </source>
</evidence>
<keyword evidence="2 3" id="KW-0040">ANK repeat</keyword>
<feature type="repeat" description="ANK" evidence="3">
    <location>
        <begin position="90"/>
        <end position="122"/>
    </location>
</feature>
<keyword evidence="4" id="KW-0732">Signal</keyword>
<evidence type="ECO:0000313" key="5">
    <source>
        <dbReference type="EMBL" id="CDO58228.1"/>
    </source>
</evidence>
<dbReference type="AlphaFoldDB" id="X5M5U0"/>
<dbReference type="Proteomes" id="UP000032160">
    <property type="component" value="Chromosome I"/>
</dbReference>
<evidence type="ECO:0000256" key="2">
    <source>
        <dbReference type="ARBA" id="ARBA00023043"/>
    </source>
</evidence>
<evidence type="ECO:0000256" key="1">
    <source>
        <dbReference type="ARBA" id="ARBA00022737"/>
    </source>
</evidence>
<dbReference type="PANTHER" id="PTHR24171:SF9">
    <property type="entry name" value="ANKYRIN REPEAT DOMAIN-CONTAINING PROTEIN 39"/>
    <property type="match status" value="1"/>
</dbReference>
<dbReference type="SMART" id="SM00248">
    <property type="entry name" value="ANK"/>
    <property type="match status" value="4"/>
</dbReference>
<proteinExistence type="predicted"/>
<gene>
    <name evidence="5" type="ORF">BN1012_Phect14</name>
</gene>
<dbReference type="Gene3D" id="1.25.40.20">
    <property type="entry name" value="Ankyrin repeat-containing domain"/>
    <property type="match status" value="1"/>
</dbReference>
<feature type="signal peptide" evidence="4">
    <location>
        <begin position="1"/>
        <end position="20"/>
    </location>
</feature>
<protein>
    <submittedName>
        <fullName evidence="5">Ankyrin</fullName>
    </submittedName>
</protein>
<reference evidence="5 6" key="1">
    <citation type="journal article" date="2014" name="Front. Genet.">
        <title>Genome and metabolic network of "Candidatus Phaeomarinobacter ectocarpi" Ec32, a new candidate genus of Alphaproteobacteria frequently associated with brown algae.</title>
        <authorList>
            <person name="Dittami S.M."/>
            <person name="Barbeyron T."/>
            <person name="Boyen C."/>
            <person name="Cambefort J."/>
            <person name="Collet G."/>
            <person name="Delage L."/>
            <person name="Gobet A."/>
            <person name="Groisillier A."/>
            <person name="Leblanc C."/>
            <person name="Michel G."/>
            <person name="Scornet D."/>
            <person name="Siegel A."/>
            <person name="Tapia J.E."/>
            <person name="Tonon T."/>
        </authorList>
    </citation>
    <scope>NUCLEOTIDE SEQUENCE [LARGE SCALE GENOMIC DNA]</scope>
    <source>
        <strain evidence="5 6">Ec32</strain>
    </source>
</reference>
<keyword evidence="6" id="KW-1185">Reference proteome</keyword>